<dbReference type="InterPro" id="IPR005024">
    <property type="entry name" value="Snf7_fam"/>
</dbReference>
<dbReference type="AlphaFoldDB" id="F6XUK1"/>
<dbReference type="GO" id="GO:0005771">
    <property type="term" value="C:multivesicular body"/>
    <property type="evidence" value="ECO:0000318"/>
    <property type="project" value="GO_Central"/>
</dbReference>
<evidence type="ECO:0000256" key="1">
    <source>
        <dbReference type="ARBA" id="ARBA00006190"/>
    </source>
</evidence>
<sequence>MIKMFGKKKTVEEQLRDQDRQMKRTQRELTRDRTKMEQEEKKLEMEIKKAAKQGNKQACNILAKQLVQMRKQKNRSYATSSTITSVGLKTKGMHANMKMANAMGKTAQTMGKVNKQMDPKRMAQIMQQFEQESTKMEMSEEMINDTMDSVLSEPGDEEEEDQIVSQVLSEIGVSMSGKLSGVNVPSHDVGESNREYDDIEAKLNALRAPAE</sequence>
<accession>F6XUK1</accession>
<evidence type="ECO:0000313" key="4">
    <source>
        <dbReference type="Proteomes" id="UP000008144"/>
    </source>
</evidence>
<dbReference type="Pfam" id="PF03357">
    <property type="entry name" value="Snf7"/>
    <property type="match status" value="1"/>
</dbReference>
<proteinExistence type="inferred from homology"/>
<dbReference type="HOGENOM" id="CLU_069208_1_2_1"/>
<feature type="compositionally biased region" description="Basic and acidic residues" evidence="2">
    <location>
        <begin position="9"/>
        <end position="42"/>
    </location>
</feature>
<name>F6XUK1_CIOIN</name>
<reference evidence="3" key="4">
    <citation type="submission" date="2025-09" db="UniProtKB">
        <authorList>
            <consortium name="Ensembl"/>
        </authorList>
    </citation>
    <scope>IDENTIFICATION</scope>
</reference>
<dbReference type="Ensembl" id="ENSCINT00000023021.2">
    <property type="protein sequence ID" value="ENSCINP00000022775.2"/>
    <property type="gene ID" value="ENSCING00000012097.2"/>
</dbReference>
<dbReference type="GO" id="GO:0032509">
    <property type="term" value="P:endosome transport via multivesicular body sorting pathway"/>
    <property type="evidence" value="ECO:0000318"/>
    <property type="project" value="GO_Central"/>
</dbReference>
<keyword evidence="4" id="KW-1185">Reference proteome</keyword>
<dbReference type="GO" id="GO:0000815">
    <property type="term" value="C:ESCRT III complex"/>
    <property type="evidence" value="ECO:0000318"/>
    <property type="project" value="GO_Central"/>
</dbReference>
<reference evidence="4" key="1">
    <citation type="journal article" date="2002" name="Science">
        <title>The draft genome of Ciona intestinalis: insights into chordate and vertebrate origins.</title>
        <authorList>
            <person name="Dehal P."/>
            <person name="Satou Y."/>
            <person name="Campbell R.K."/>
            <person name="Chapman J."/>
            <person name="Degnan B."/>
            <person name="De Tomaso A."/>
            <person name="Davidson B."/>
            <person name="Di Gregorio A."/>
            <person name="Gelpke M."/>
            <person name="Goodstein D.M."/>
            <person name="Harafuji N."/>
            <person name="Hastings K.E."/>
            <person name="Ho I."/>
            <person name="Hotta K."/>
            <person name="Huang W."/>
            <person name="Kawashima T."/>
            <person name="Lemaire P."/>
            <person name="Martinez D."/>
            <person name="Meinertzhagen I.A."/>
            <person name="Necula S."/>
            <person name="Nonaka M."/>
            <person name="Putnam N."/>
            <person name="Rash S."/>
            <person name="Saiga H."/>
            <person name="Satake M."/>
            <person name="Terry A."/>
            <person name="Yamada L."/>
            <person name="Wang H.G."/>
            <person name="Awazu S."/>
            <person name="Azumi K."/>
            <person name="Boore J."/>
            <person name="Branno M."/>
            <person name="Chin-Bow S."/>
            <person name="DeSantis R."/>
            <person name="Doyle S."/>
            <person name="Francino P."/>
            <person name="Keys D.N."/>
            <person name="Haga S."/>
            <person name="Hayashi H."/>
            <person name="Hino K."/>
            <person name="Imai K.S."/>
            <person name="Inaba K."/>
            <person name="Kano S."/>
            <person name="Kobayashi K."/>
            <person name="Kobayashi M."/>
            <person name="Lee B.I."/>
            <person name="Makabe K.W."/>
            <person name="Manohar C."/>
            <person name="Matassi G."/>
            <person name="Medina M."/>
            <person name="Mochizuki Y."/>
            <person name="Mount S."/>
            <person name="Morishita T."/>
            <person name="Miura S."/>
            <person name="Nakayama A."/>
            <person name="Nishizaka S."/>
            <person name="Nomoto H."/>
            <person name="Ohta F."/>
            <person name="Oishi K."/>
            <person name="Rigoutsos I."/>
            <person name="Sano M."/>
            <person name="Sasaki A."/>
            <person name="Sasakura Y."/>
            <person name="Shoguchi E."/>
            <person name="Shin-i T."/>
            <person name="Spagnuolo A."/>
            <person name="Stainier D."/>
            <person name="Suzuki M.M."/>
            <person name="Tassy O."/>
            <person name="Takatori N."/>
            <person name="Tokuoka M."/>
            <person name="Yagi K."/>
            <person name="Yoshizaki F."/>
            <person name="Wada S."/>
            <person name="Zhang C."/>
            <person name="Hyatt P.D."/>
            <person name="Larimer F."/>
            <person name="Detter C."/>
            <person name="Doggett N."/>
            <person name="Glavina T."/>
            <person name="Hawkins T."/>
            <person name="Richardson P."/>
            <person name="Lucas S."/>
            <person name="Kohara Y."/>
            <person name="Levine M."/>
            <person name="Satoh N."/>
            <person name="Rokhsar D.S."/>
        </authorList>
    </citation>
    <scope>NUCLEOTIDE SEQUENCE [LARGE SCALE GENOMIC DNA]</scope>
</reference>
<organism evidence="3 4">
    <name type="scientific">Ciona intestinalis</name>
    <name type="common">Transparent sea squirt</name>
    <name type="synonym">Ascidia intestinalis</name>
    <dbReference type="NCBI Taxonomy" id="7719"/>
    <lineage>
        <taxon>Eukaryota</taxon>
        <taxon>Metazoa</taxon>
        <taxon>Chordata</taxon>
        <taxon>Tunicata</taxon>
        <taxon>Ascidiacea</taxon>
        <taxon>Phlebobranchia</taxon>
        <taxon>Cionidae</taxon>
        <taxon>Ciona</taxon>
    </lineage>
</organism>
<dbReference type="GO" id="GO:0015031">
    <property type="term" value="P:protein transport"/>
    <property type="evidence" value="ECO:0000318"/>
    <property type="project" value="GO_Central"/>
</dbReference>
<comment type="similarity">
    <text evidence="1">Belongs to the SNF7 family.</text>
</comment>
<dbReference type="InParanoid" id="F6XUK1"/>
<reference evidence="3" key="3">
    <citation type="submission" date="2025-08" db="UniProtKB">
        <authorList>
            <consortium name="Ensembl"/>
        </authorList>
    </citation>
    <scope>IDENTIFICATION</scope>
</reference>
<dbReference type="PANTHER" id="PTHR10476">
    <property type="entry name" value="CHARGED MULTIVESICULAR BODY PROTEIN"/>
    <property type="match status" value="1"/>
</dbReference>
<dbReference type="GO" id="GO:0045324">
    <property type="term" value="P:late endosome to vacuole transport"/>
    <property type="evidence" value="ECO:0000318"/>
    <property type="project" value="GO_Central"/>
</dbReference>
<protein>
    <submittedName>
        <fullName evidence="3">Uncharacterized protein</fullName>
    </submittedName>
</protein>
<dbReference type="OMA" id="MEMSEEM"/>
<evidence type="ECO:0000313" key="3">
    <source>
        <dbReference type="Ensembl" id="ENSCINP00000022775.2"/>
    </source>
</evidence>
<dbReference type="STRING" id="7719.ENSCINP00000022775"/>
<feature type="region of interest" description="Disordered" evidence="2">
    <location>
        <begin position="1"/>
        <end position="42"/>
    </location>
</feature>
<dbReference type="GeneTree" id="ENSGT00950000182832"/>
<reference evidence="3" key="2">
    <citation type="journal article" date="2008" name="Genome Biol.">
        <title>Improved genome assembly and evidence-based global gene model set for the chordate Ciona intestinalis: new insight into intron and operon populations.</title>
        <authorList>
            <person name="Satou Y."/>
            <person name="Mineta K."/>
            <person name="Ogasawara M."/>
            <person name="Sasakura Y."/>
            <person name="Shoguchi E."/>
            <person name="Ueno K."/>
            <person name="Yamada L."/>
            <person name="Matsumoto J."/>
            <person name="Wasserscheid J."/>
            <person name="Dewar K."/>
            <person name="Wiley G.B."/>
            <person name="Macmil S.L."/>
            <person name="Roe B.A."/>
            <person name="Zeller R.W."/>
            <person name="Hastings K.E."/>
            <person name="Lemaire P."/>
            <person name="Lindquist E."/>
            <person name="Endo T."/>
            <person name="Hotta K."/>
            <person name="Inaba K."/>
        </authorList>
    </citation>
    <scope>NUCLEOTIDE SEQUENCE [LARGE SCALE GENOMIC DNA]</scope>
    <source>
        <strain evidence="3">wild type</strain>
    </source>
</reference>
<dbReference type="Gene3D" id="6.10.140.1230">
    <property type="match status" value="1"/>
</dbReference>
<dbReference type="FunCoup" id="F6XUK1">
    <property type="interactions" value="149"/>
</dbReference>
<dbReference type="Proteomes" id="UP000008144">
    <property type="component" value="Chromosome 5"/>
</dbReference>
<evidence type="ECO:0000256" key="2">
    <source>
        <dbReference type="SAM" id="MobiDB-lite"/>
    </source>
</evidence>
<dbReference type="EMBL" id="EAAA01002233">
    <property type="status" value="NOT_ANNOTATED_CDS"/>
    <property type="molecule type" value="Genomic_DNA"/>
</dbReference>